<dbReference type="EMBL" id="AEUP01000030">
    <property type="protein sequence ID" value="EGE47274.1"/>
    <property type="molecule type" value="Genomic_DNA"/>
</dbReference>
<evidence type="ECO:0000256" key="6">
    <source>
        <dbReference type="PIRSR" id="PIRSR000097-2"/>
    </source>
</evidence>
<dbReference type="PANTHER" id="PTHR43827">
    <property type="entry name" value="2,5-DIKETO-D-GLUCONIC ACID REDUCTASE"/>
    <property type="match status" value="1"/>
</dbReference>
<dbReference type="PRINTS" id="PR00069">
    <property type="entry name" value="ALDKETRDTASE"/>
</dbReference>
<dbReference type="InterPro" id="IPR023210">
    <property type="entry name" value="NADP_OxRdtase_dom"/>
</dbReference>
<dbReference type="InterPro" id="IPR020471">
    <property type="entry name" value="AKR"/>
</dbReference>
<feature type="binding site" evidence="6">
    <location>
        <position position="134"/>
    </location>
    <ligand>
        <name>substrate</name>
    </ligand>
</feature>
<evidence type="ECO:0000256" key="2">
    <source>
        <dbReference type="ARBA" id="ARBA00022857"/>
    </source>
</evidence>
<comment type="caution">
    <text evidence="9">The sequence shown here is derived from an EMBL/GenBank/DDBJ whole genome shotgun (WGS) entry which is preliminary data.</text>
</comment>
<feature type="active site" description="Proton donor" evidence="5">
    <location>
        <position position="76"/>
    </location>
</feature>
<dbReference type="InterPro" id="IPR036812">
    <property type="entry name" value="NAD(P)_OxRdtase_dom_sf"/>
</dbReference>
<name>F1YVG9_9PROT</name>
<protein>
    <submittedName>
        <fullName evidence="9">2,5-diketo-D-gluconic acid reductase B</fullName>
    </submittedName>
</protein>
<dbReference type="Gene3D" id="3.20.20.100">
    <property type="entry name" value="NADP-dependent oxidoreductase domain"/>
    <property type="match status" value="1"/>
</dbReference>
<organism evidence="9 10">
    <name type="scientific">Acetobacter pomorum DM001</name>
    <dbReference type="NCBI Taxonomy" id="945681"/>
    <lineage>
        <taxon>Bacteria</taxon>
        <taxon>Pseudomonadati</taxon>
        <taxon>Pseudomonadota</taxon>
        <taxon>Alphaproteobacteria</taxon>
        <taxon>Acetobacterales</taxon>
        <taxon>Acetobacteraceae</taxon>
        <taxon>Acetobacter</taxon>
    </lineage>
</organism>
<evidence type="ECO:0000313" key="9">
    <source>
        <dbReference type="EMBL" id="EGE47274.1"/>
    </source>
</evidence>
<evidence type="ECO:0000256" key="5">
    <source>
        <dbReference type="PIRSR" id="PIRSR000097-1"/>
    </source>
</evidence>
<dbReference type="Proteomes" id="UP000018454">
    <property type="component" value="Unassembled WGS sequence"/>
</dbReference>
<evidence type="ECO:0000259" key="8">
    <source>
        <dbReference type="Pfam" id="PF00248"/>
    </source>
</evidence>
<comment type="similarity">
    <text evidence="1">Belongs to the aldo/keto reductase family.</text>
</comment>
<reference evidence="9 10" key="1">
    <citation type="journal article" date="2011" name="Science">
        <title>Drosophila microbiome modulates host developmental and metabolic homeostasis via insulin signaling.</title>
        <authorList>
            <person name="Shin S.C."/>
            <person name="Kim S.H."/>
            <person name="You H."/>
            <person name="Kim B."/>
            <person name="Kim A.C."/>
            <person name="Lee K.A."/>
            <person name="Yoon J.H."/>
            <person name="Ryu J.H."/>
            <person name="Lee W.J."/>
        </authorList>
    </citation>
    <scope>NUCLEOTIDE SEQUENCE [LARGE SCALE GENOMIC DNA]</scope>
    <source>
        <strain evidence="9 10">DM001</strain>
    </source>
</reference>
<proteinExistence type="inferred from homology"/>
<gene>
    <name evidence="9" type="primary">dkgB</name>
    <name evidence="9" type="ORF">APO_1959</name>
</gene>
<dbReference type="Pfam" id="PF00248">
    <property type="entry name" value="Aldo_ket_red"/>
    <property type="match status" value="1"/>
</dbReference>
<comment type="catalytic activity">
    <reaction evidence="4">
        <text>hydroxyacetone + NADP(+) = methylglyoxal + NADPH + H(+)</text>
        <dbReference type="Rhea" id="RHEA:27986"/>
        <dbReference type="ChEBI" id="CHEBI:15378"/>
        <dbReference type="ChEBI" id="CHEBI:17158"/>
        <dbReference type="ChEBI" id="CHEBI:27957"/>
        <dbReference type="ChEBI" id="CHEBI:57783"/>
        <dbReference type="ChEBI" id="CHEBI:58349"/>
    </reaction>
</comment>
<dbReference type="PANTHER" id="PTHR43827:SF3">
    <property type="entry name" value="NADP-DEPENDENT OXIDOREDUCTASE DOMAIN-CONTAINING PROTEIN"/>
    <property type="match status" value="1"/>
</dbReference>
<evidence type="ECO:0000256" key="4">
    <source>
        <dbReference type="ARBA" id="ARBA00049445"/>
    </source>
</evidence>
<dbReference type="SUPFAM" id="SSF51430">
    <property type="entry name" value="NAD(P)-linked oxidoreductase"/>
    <property type="match status" value="1"/>
</dbReference>
<evidence type="ECO:0000256" key="1">
    <source>
        <dbReference type="ARBA" id="ARBA00007905"/>
    </source>
</evidence>
<evidence type="ECO:0000313" key="10">
    <source>
        <dbReference type="Proteomes" id="UP000018454"/>
    </source>
</evidence>
<feature type="domain" description="NADP-dependent oxidoreductase" evidence="8">
    <location>
        <begin position="56"/>
        <end position="285"/>
    </location>
</feature>
<evidence type="ECO:0000256" key="7">
    <source>
        <dbReference type="PIRSR" id="PIRSR000097-3"/>
    </source>
</evidence>
<dbReference type="CDD" id="cd19132">
    <property type="entry name" value="AKR_AKR5D1_E1"/>
    <property type="match status" value="1"/>
</dbReference>
<feature type="site" description="Lowers pKa of active site Tyr" evidence="7">
    <location>
        <position position="101"/>
    </location>
</feature>
<accession>F1YVG9</accession>
<dbReference type="FunFam" id="3.20.20.100:FF:000002">
    <property type="entry name" value="2,5-diketo-D-gluconic acid reductase A"/>
    <property type="match status" value="1"/>
</dbReference>
<keyword evidence="2" id="KW-0521">NADP</keyword>
<keyword evidence="3" id="KW-0560">Oxidoreductase</keyword>
<sequence>MGIACGMVLHAKPTCCLLPPDLGEHVLGIPDITLHDGLTFPVITFGTYKLNGIAGMEAMVSALDVGYHALDSAFNYENEGAVGHAVRKSGKKRENLRIASKLPGRHHDYNEALTTIEESLYRAQLDYYDLYYIHWPNPKVGKYVEAWQALIEAKKRGYVRSIAVCNFLPEHLEKLQKETGVLPSINQIELSPYFPQDDMRALHKKLNILTQSWSPLGRANKLLQDPLITKIAQRLNKSTVQVILRWHHQLGCVPIPKASSKEHQISNMDIFDFSLTEQDMKDMATLARPDGRSHGQDPATYEEF</sequence>
<dbReference type="PIRSF" id="PIRSF000097">
    <property type="entry name" value="AKR"/>
    <property type="match status" value="1"/>
</dbReference>
<dbReference type="AlphaFoldDB" id="F1YVG9"/>
<dbReference type="GO" id="GO:0016616">
    <property type="term" value="F:oxidoreductase activity, acting on the CH-OH group of donors, NAD or NADP as acceptor"/>
    <property type="evidence" value="ECO:0007669"/>
    <property type="project" value="UniProtKB-ARBA"/>
</dbReference>
<evidence type="ECO:0000256" key="3">
    <source>
        <dbReference type="ARBA" id="ARBA00023002"/>
    </source>
</evidence>